<keyword evidence="6 10" id="KW-0594">Phospholipid biosynthesis</keyword>
<keyword evidence="5 10" id="KW-0443">Lipid metabolism</keyword>
<evidence type="ECO:0000256" key="7">
    <source>
        <dbReference type="ARBA" id="ARBA00023264"/>
    </source>
</evidence>
<comment type="pathway">
    <text evidence="10">Lipid metabolism; phospholipid metabolism.</text>
</comment>
<dbReference type="EMBL" id="CP045798">
    <property type="protein sequence ID" value="QNB45951.1"/>
    <property type="molecule type" value="Genomic_DNA"/>
</dbReference>
<organism evidence="11 12">
    <name type="scientific">Thermanaerosceptrum fracticalcis</name>
    <dbReference type="NCBI Taxonomy" id="1712410"/>
    <lineage>
        <taxon>Bacteria</taxon>
        <taxon>Bacillati</taxon>
        <taxon>Bacillota</taxon>
        <taxon>Clostridia</taxon>
        <taxon>Eubacteriales</taxon>
        <taxon>Peptococcaceae</taxon>
        <taxon>Thermanaerosceptrum</taxon>
    </lineage>
</organism>
<evidence type="ECO:0000313" key="12">
    <source>
        <dbReference type="Proteomes" id="UP000515847"/>
    </source>
</evidence>
<comment type="subcellular location">
    <subcellularLocation>
        <location evidence="10">Cytoplasm</location>
    </subcellularLocation>
    <text evidence="10">Associated with the membrane possibly through PlsY.</text>
</comment>
<sequence length="334" mass="35383">MRIALDAMGGDYAPEEIVKGALAALNLNKDLHIVLVGKEDIIKKCLAEHGKEGRISICHCEEVIAMDEHPAIAYRKKKDASISVATRLVKEQKADAVVSAGSTGAQMVAALFGLGRIPGIDRPAIGTVIPTLAGPKLLLDAGANADCKPDHLVQFALMGSIYAEKILEYTRPRVGLVNIGEEPSKGNELTLQAYDLLSKVTELNFIGNIEGRDIPAGKADVMVCDGFVGNTILKVIEGTAGAIFSLLKQEFSKNLTSKMGAALLAPGLRALKSRLDYAEYGGAPLLGVKGISIICHGSSKAPAIKNAIRVAMECVQNNIVETLKTCVKTEKVGE</sequence>
<evidence type="ECO:0000256" key="2">
    <source>
        <dbReference type="ARBA" id="ARBA00022490"/>
    </source>
</evidence>
<evidence type="ECO:0000313" key="11">
    <source>
        <dbReference type="EMBL" id="QNB45951.1"/>
    </source>
</evidence>
<protein>
    <recommendedName>
        <fullName evidence="8 10">Phosphate acyltransferase</fullName>
        <ecNumber evidence="8 10">2.3.1.274</ecNumber>
    </recommendedName>
    <alternativeName>
        <fullName evidence="10">Acyl-ACP phosphotransacylase</fullName>
    </alternativeName>
    <alternativeName>
        <fullName evidence="10">Acyl-[acyl-carrier-protein]--phosphate acyltransferase</fullName>
    </alternativeName>
    <alternativeName>
        <fullName evidence="10">Phosphate-acyl-ACP acyltransferase</fullName>
    </alternativeName>
</protein>
<evidence type="ECO:0000256" key="9">
    <source>
        <dbReference type="ARBA" id="ARBA00046608"/>
    </source>
</evidence>
<dbReference type="OrthoDB" id="9806408at2"/>
<dbReference type="RefSeq" id="WP_034422857.1">
    <property type="nucleotide sequence ID" value="NZ_CP045798.1"/>
</dbReference>
<comment type="catalytic activity">
    <reaction evidence="1 10">
        <text>a fatty acyl-[ACP] + phosphate = an acyl phosphate + holo-[ACP]</text>
        <dbReference type="Rhea" id="RHEA:42292"/>
        <dbReference type="Rhea" id="RHEA-COMP:9685"/>
        <dbReference type="Rhea" id="RHEA-COMP:14125"/>
        <dbReference type="ChEBI" id="CHEBI:43474"/>
        <dbReference type="ChEBI" id="CHEBI:59918"/>
        <dbReference type="ChEBI" id="CHEBI:64479"/>
        <dbReference type="ChEBI" id="CHEBI:138651"/>
        <dbReference type="EC" id="2.3.1.274"/>
    </reaction>
</comment>
<evidence type="ECO:0000256" key="1">
    <source>
        <dbReference type="ARBA" id="ARBA00001232"/>
    </source>
</evidence>
<dbReference type="UniPathway" id="UPA00085"/>
<evidence type="ECO:0000256" key="5">
    <source>
        <dbReference type="ARBA" id="ARBA00023098"/>
    </source>
</evidence>
<dbReference type="NCBIfam" id="TIGR00182">
    <property type="entry name" value="plsX"/>
    <property type="match status" value="1"/>
</dbReference>
<dbReference type="InterPro" id="IPR012281">
    <property type="entry name" value="Phospholipid_synth_PlsX-like"/>
</dbReference>
<keyword evidence="2 10" id="KW-0963">Cytoplasm</keyword>
<keyword evidence="4 10" id="KW-0808">Transferase</keyword>
<gene>
    <name evidence="10 11" type="primary">plsX</name>
    <name evidence="11" type="ORF">BR63_06270</name>
</gene>
<dbReference type="Pfam" id="PF02504">
    <property type="entry name" value="FA_synthesis"/>
    <property type="match status" value="1"/>
</dbReference>
<dbReference type="KEGG" id="tfr:BR63_06270"/>
<keyword evidence="7 10" id="KW-1208">Phospholipid metabolism</keyword>
<comment type="similarity">
    <text evidence="10">Belongs to the PlsX family.</text>
</comment>
<dbReference type="GO" id="GO:0008654">
    <property type="term" value="P:phospholipid biosynthetic process"/>
    <property type="evidence" value="ECO:0007669"/>
    <property type="project" value="UniProtKB-KW"/>
</dbReference>
<reference evidence="11 12" key="1">
    <citation type="journal article" date="2019" name="Front. Microbiol.">
        <title>Thermoanaerosceptrum fracticalcis gen. nov. sp. nov., a Novel Fumarate-Fermenting Microorganism From a Deep Fractured Carbonate Aquifer of the US Great Basin.</title>
        <authorList>
            <person name="Hamilton-Brehm S.D."/>
            <person name="Stewart L.E."/>
            <person name="Zavarin M."/>
            <person name="Caldwell M."/>
            <person name="Lawson P.A."/>
            <person name="Onstott T.C."/>
            <person name="Grzymski J."/>
            <person name="Neveux I."/>
            <person name="Lollar B.S."/>
            <person name="Russell C.E."/>
            <person name="Moser D.P."/>
        </authorList>
    </citation>
    <scope>NUCLEOTIDE SEQUENCE [LARGE SCALE GENOMIC DNA]</scope>
    <source>
        <strain evidence="11 12">DRI-13</strain>
    </source>
</reference>
<keyword evidence="3 10" id="KW-0444">Lipid biosynthesis</keyword>
<name>A0A7G6E1J7_THEFR</name>
<dbReference type="Gene3D" id="3.40.718.10">
    <property type="entry name" value="Isopropylmalate Dehydrogenase"/>
    <property type="match status" value="1"/>
</dbReference>
<dbReference type="AlphaFoldDB" id="A0A7G6E1J7"/>
<evidence type="ECO:0000256" key="10">
    <source>
        <dbReference type="HAMAP-Rule" id="MF_00019"/>
    </source>
</evidence>
<evidence type="ECO:0000256" key="8">
    <source>
        <dbReference type="ARBA" id="ARBA00024069"/>
    </source>
</evidence>
<dbReference type="PANTHER" id="PTHR30100">
    <property type="entry name" value="FATTY ACID/PHOSPHOLIPID SYNTHESIS PROTEIN PLSX"/>
    <property type="match status" value="1"/>
</dbReference>
<evidence type="ECO:0000256" key="4">
    <source>
        <dbReference type="ARBA" id="ARBA00022679"/>
    </source>
</evidence>
<dbReference type="Proteomes" id="UP000515847">
    <property type="component" value="Chromosome"/>
</dbReference>
<accession>A0A7G6E1J7</accession>
<dbReference type="HAMAP" id="MF_00019">
    <property type="entry name" value="PlsX"/>
    <property type="match status" value="1"/>
</dbReference>
<comment type="function">
    <text evidence="10">Catalyzes the reversible formation of acyl-phosphate (acyl-PO(4)) from acyl-[acyl-carrier-protein] (acyl-ACP). This enzyme utilizes acyl-ACP as fatty acyl donor, but not acyl-CoA.</text>
</comment>
<dbReference type="GO" id="GO:0005737">
    <property type="term" value="C:cytoplasm"/>
    <property type="evidence" value="ECO:0007669"/>
    <property type="project" value="UniProtKB-SubCell"/>
</dbReference>
<evidence type="ECO:0000256" key="3">
    <source>
        <dbReference type="ARBA" id="ARBA00022516"/>
    </source>
</evidence>
<keyword evidence="11" id="KW-0012">Acyltransferase</keyword>
<evidence type="ECO:0000256" key="6">
    <source>
        <dbReference type="ARBA" id="ARBA00023209"/>
    </source>
</evidence>
<dbReference type="PIRSF" id="PIRSF002465">
    <property type="entry name" value="Phsphlp_syn_PlsX"/>
    <property type="match status" value="1"/>
</dbReference>
<proteinExistence type="inferred from homology"/>
<keyword evidence="12" id="KW-1185">Reference proteome</keyword>
<dbReference type="PANTHER" id="PTHR30100:SF1">
    <property type="entry name" value="PHOSPHATE ACYLTRANSFERASE"/>
    <property type="match status" value="1"/>
</dbReference>
<comment type="subunit">
    <text evidence="9 10">Homodimer. Probably interacts with PlsY.</text>
</comment>
<dbReference type="GO" id="GO:0043811">
    <property type="term" value="F:phosphate:acyl-[acyl carrier protein] acyltransferase activity"/>
    <property type="evidence" value="ECO:0007669"/>
    <property type="project" value="UniProtKB-UniRule"/>
</dbReference>
<dbReference type="SUPFAM" id="SSF53659">
    <property type="entry name" value="Isocitrate/Isopropylmalate dehydrogenase-like"/>
    <property type="match status" value="1"/>
</dbReference>
<dbReference type="GO" id="GO:0006633">
    <property type="term" value="P:fatty acid biosynthetic process"/>
    <property type="evidence" value="ECO:0007669"/>
    <property type="project" value="UniProtKB-UniRule"/>
</dbReference>
<dbReference type="InterPro" id="IPR003664">
    <property type="entry name" value="FA_synthesis"/>
</dbReference>
<dbReference type="EC" id="2.3.1.274" evidence="8 10"/>